<comment type="caution">
    <text evidence="1">The sequence shown here is derived from an EMBL/GenBank/DDBJ whole genome shotgun (WGS) entry which is preliminary data.</text>
</comment>
<accession>A0ACC3TVS7</accession>
<evidence type="ECO:0000313" key="2">
    <source>
        <dbReference type="Proteomes" id="UP001489719"/>
    </source>
</evidence>
<keyword evidence="2" id="KW-1185">Reference proteome</keyword>
<reference evidence="2" key="1">
    <citation type="journal article" date="2024" name="Front. Bioeng. Biotechnol.">
        <title>Genome-scale model development and genomic sequencing of the oleaginous clade Lipomyces.</title>
        <authorList>
            <person name="Czajka J.J."/>
            <person name="Han Y."/>
            <person name="Kim J."/>
            <person name="Mondo S.J."/>
            <person name="Hofstad B.A."/>
            <person name="Robles A."/>
            <person name="Haridas S."/>
            <person name="Riley R."/>
            <person name="LaButti K."/>
            <person name="Pangilinan J."/>
            <person name="Andreopoulos W."/>
            <person name="Lipzen A."/>
            <person name="Yan J."/>
            <person name="Wang M."/>
            <person name="Ng V."/>
            <person name="Grigoriev I.V."/>
            <person name="Spatafora J.W."/>
            <person name="Magnuson J.K."/>
            <person name="Baker S.E."/>
            <person name="Pomraning K.R."/>
        </authorList>
    </citation>
    <scope>NUCLEOTIDE SEQUENCE [LARGE SCALE GENOMIC DNA]</scope>
    <source>
        <strain evidence="2">CBS 10300</strain>
    </source>
</reference>
<name>A0ACC3TVS7_9ASCO</name>
<evidence type="ECO:0000313" key="1">
    <source>
        <dbReference type="EMBL" id="KAK9325284.1"/>
    </source>
</evidence>
<dbReference type="EMBL" id="MU970041">
    <property type="protein sequence ID" value="KAK9325284.1"/>
    <property type="molecule type" value="Genomic_DNA"/>
</dbReference>
<proteinExistence type="predicted"/>
<dbReference type="Proteomes" id="UP001489719">
    <property type="component" value="Unassembled WGS sequence"/>
</dbReference>
<protein>
    <submittedName>
        <fullName evidence="1">Uncharacterized protein</fullName>
    </submittedName>
</protein>
<organism evidence="1 2">
    <name type="scientific">Lipomyces orientalis</name>
    <dbReference type="NCBI Taxonomy" id="1233043"/>
    <lineage>
        <taxon>Eukaryota</taxon>
        <taxon>Fungi</taxon>
        <taxon>Dikarya</taxon>
        <taxon>Ascomycota</taxon>
        <taxon>Saccharomycotina</taxon>
        <taxon>Lipomycetes</taxon>
        <taxon>Lipomycetales</taxon>
        <taxon>Lipomycetaceae</taxon>
        <taxon>Lipomyces</taxon>
    </lineage>
</organism>
<sequence>MFGVYGYWHIISPQREYTYFFNGNGPSLTVDTACSPSLVALLQAVLGFTFWRESHRLRLPFQSSTRPGLCFCHRADALRR</sequence>
<gene>
    <name evidence="1" type="ORF">V1517DRAFT_314488</name>
</gene>